<dbReference type="GO" id="GO:0000245">
    <property type="term" value="P:spliceosomal complex assembly"/>
    <property type="evidence" value="ECO:0007669"/>
    <property type="project" value="TreeGrafter"/>
</dbReference>
<comment type="catalytic activity">
    <reaction evidence="7">
        <text>L-threonyl-[protein] + ATP = O-phospho-L-threonyl-[protein] + ADP + H(+)</text>
        <dbReference type="Rhea" id="RHEA:46608"/>
        <dbReference type="Rhea" id="RHEA-COMP:11060"/>
        <dbReference type="Rhea" id="RHEA-COMP:11605"/>
        <dbReference type="ChEBI" id="CHEBI:15378"/>
        <dbReference type="ChEBI" id="CHEBI:30013"/>
        <dbReference type="ChEBI" id="CHEBI:30616"/>
        <dbReference type="ChEBI" id="CHEBI:61977"/>
        <dbReference type="ChEBI" id="CHEBI:456216"/>
        <dbReference type="EC" id="2.7.11.1"/>
    </reaction>
</comment>
<dbReference type="PROSITE" id="PS00109">
    <property type="entry name" value="PROTEIN_KINASE_TYR"/>
    <property type="match status" value="1"/>
</dbReference>
<dbReference type="InterPro" id="IPR017441">
    <property type="entry name" value="Protein_kinase_ATP_BS"/>
</dbReference>
<feature type="domain" description="Protein kinase" evidence="10">
    <location>
        <begin position="45"/>
        <end position="423"/>
    </location>
</feature>
<keyword evidence="6 9" id="KW-0067">ATP-binding</keyword>
<evidence type="ECO:0000256" key="9">
    <source>
        <dbReference type="PROSITE-ProRule" id="PRU10141"/>
    </source>
</evidence>
<comment type="caution">
    <text evidence="11">The sequence shown here is derived from an EMBL/GenBank/DDBJ whole genome shotgun (WGS) entry which is preliminary data.</text>
</comment>
<evidence type="ECO:0000256" key="3">
    <source>
        <dbReference type="ARBA" id="ARBA00022679"/>
    </source>
</evidence>
<name>A0A9P5TR80_GYMJU</name>
<reference evidence="11" key="1">
    <citation type="submission" date="2020-11" db="EMBL/GenBank/DDBJ databases">
        <authorList>
            <consortium name="DOE Joint Genome Institute"/>
            <person name="Ahrendt S."/>
            <person name="Riley R."/>
            <person name="Andreopoulos W."/>
            <person name="LaButti K."/>
            <person name="Pangilinan J."/>
            <person name="Ruiz-duenas F.J."/>
            <person name="Barrasa J.M."/>
            <person name="Sanchez-Garcia M."/>
            <person name="Camarero S."/>
            <person name="Miyauchi S."/>
            <person name="Serrano A."/>
            <person name="Linde D."/>
            <person name="Babiker R."/>
            <person name="Drula E."/>
            <person name="Ayuso-Fernandez I."/>
            <person name="Pacheco R."/>
            <person name="Padilla G."/>
            <person name="Ferreira P."/>
            <person name="Barriuso J."/>
            <person name="Kellner H."/>
            <person name="Castanera R."/>
            <person name="Alfaro M."/>
            <person name="Ramirez L."/>
            <person name="Pisabarro A.G."/>
            <person name="Kuo A."/>
            <person name="Tritt A."/>
            <person name="Lipzen A."/>
            <person name="He G."/>
            <person name="Yan M."/>
            <person name="Ng V."/>
            <person name="Cullen D."/>
            <person name="Martin F."/>
            <person name="Rosso M.-N."/>
            <person name="Henrissat B."/>
            <person name="Hibbett D."/>
            <person name="Martinez A.T."/>
            <person name="Grigoriev I.V."/>
        </authorList>
    </citation>
    <scope>NUCLEOTIDE SEQUENCE</scope>
    <source>
        <strain evidence="11">AH 44721</strain>
    </source>
</reference>
<dbReference type="Pfam" id="PF00069">
    <property type="entry name" value="Pkinase"/>
    <property type="match status" value="2"/>
</dbReference>
<dbReference type="PROSITE" id="PS00107">
    <property type="entry name" value="PROTEIN_KINASE_ATP"/>
    <property type="match status" value="1"/>
</dbReference>
<dbReference type="InterPro" id="IPR008266">
    <property type="entry name" value="Tyr_kinase_AS"/>
</dbReference>
<gene>
    <name evidence="11" type="ORF">CPB84DRAFT_1744939</name>
</gene>
<dbReference type="PROSITE" id="PS50011">
    <property type="entry name" value="PROTEIN_KINASE_DOM"/>
    <property type="match status" value="1"/>
</dbReference>
<evidence type="ECO:0000256" key="8">
    <source>
        <dbReference type="ARBA" id="ARBA00048679"/>
    </source>
</evidence>
<dbReference type="PANTHER" id="PTHR47634:SF9">
    <property type="entry name" value="PROTEIN KINASE DOMAIN-CONTAINING PROTEIN-RELATED"/>
    <property type="match status" value="1"/>
</dbReference>
<evidence type="ECO:0000259" key="10">
    <source>
        <dbReference type="PROSITE" id="PS50011"/>
    </source>
</evidence>
<evidence type="ECO:0000256" key="5">
    <source>
        <dbReference type="ARBA" id="ARBA00022777"/>
    </source>
</evidence>
<evidence type="ECO:0000256" key="1">
    <source>
        <dbReference type="ARBA" id="ARBA00012513"/>
    </source>
</evidence>
<accession>A0A9P5TR80</accession>
<keyword evidence="5 11" id="KW-0418">Kinase</keyword>
<dbReference type="InterPro" id="IPR051334">
    <property type="entry name" value="SRPK"/>
</dbReference>
<dbReference type="AlphaFoldDB" id="A0A9P5TR80"/>
<feature type="binding site" evidence="9">
    <location>
        <position position="74"/>
    </location>
    <ligand>
        <name>ATP</name>
        <dbReference type="ChEBI" id="CHEBI:30616"/>
    </ligand>
</feature>
<dbReference type="SUPFAM" id="SSF56112">
    <property type="entry name" value="Protein kinase-like (PK-like)"/>
    <property type="match status" value="1"/>
</dbReference>
<evidence type="ECO:0000256" key="6">
    <source>
        <dbReference type="ARBA" id="ARBA00022840"/>
    </source>
</evidence>
<dbReference type="GO" id="GO:0005524">
    <property type="term" value="F:ATP binding"/>
    <property type="evidence" value="ECO:0007669"/>
    <property type="project" value="UniProtKB-UniRule"/>
</dbReference>
<evidence type="ECO:0000313" key="12">
    <source>
        <dbReference type="Proteomes" id="UP000724874"/>
    </source>
</evidence>
<organism evidence="11 12">
    <name type="scientific">Gymnopilus junonius</name>
    <name type="common">Spectacular rustgill mushroom</name>
    <name type="synonym">Gymnopilus spectabilis subsp. junonius</name>
    <dbReference type="NCBI Taxonomy" id="109634"/>
    <lineage>
        <taxon>Eukaryota</taxon>
        <taxon>Fungi</taxon>
        <taxon>Dikarya</taxon>
        <taxon>Basidiomycota</taxon>
        <taxon>Agaricomycotina</taxon>
        <taxon>Agaricomycetes</taxon>
        <taxon>Agaricomycetidae</taxon>
        <taxon>Agaricales</taxon>
        <taxon>Agaricineae</taxon>
        <taxon>Hymenogastraceae</taxon>
        <taxon>Gymnopilus</taxon>
    </lineage>
</organism>
<dbReference type="InterPro" id="IPR000719">
    <property type="entry name" value="Prot_kinase_dom"/>
</dbReference>
<sequence>MNDAISEEDDIYEPSMLDDIEDIELYRPGGFHPVHIGDTFDNNRYLVIHKLGYGGFSTVWLCRDCHSNQYVAIKILTADESSRSSNLELDTLLHLEHAPKALSTHSGKQYVSSLLRNFTHASMNGSHTCLVFQAAGPSISMLVRGRSSRHGWIRGDIARALAYQVTEGLAYIHLSGVGHGDLTTSNILVNIKRFHSLTQDELYTVFGKPLKSKVEFISNHTQSLYSTSAPLYLVEPIDFSRVDPKHFSTEIQIVDFGQSFYLNKPPLDGLGTPMAYCAPELIFDHTASVYSDVWALGCSVFEIRTGAPLFDAFFGSKKEIVSQMLNVIGKLPEPWWSAWKGDNENASEGGIYTLRDVITRAVGGSTDAGGGHPHTDNSNTIWSENPAISSDEVDIMKRFIEKLLIYKPEARMSAEEASKQPWISRTVLNYNVLQLLKVLDNDTRD</sequence>
<dbReference type="InterPro" id="IPR011009">
    <property type="entry name" value="Kinase-like_dom_sf"/>
</dbReference>
<dbReference type="EMBL" id="JADNYJ010000017">
    <property type="protein sequence ID" value="KAF8906815.1"/>
    <property type="molecule type" value="Genomic_DNA"/>
</dbReference>
<keyword evidence="2" id="KW-0723">Serine/threonine-protein kinase</keyword>
<dbReference type="OrthoDB" id="5979581at2759"/>
<keyword evidence="4 9" id="KW-0547">Nucleotide-binding</keyword>
<proteinExistence type="predicted"/>
<keyword evidence="12" id="KW-1185">Reference proteome</keyword>
<dbReference type="PANTHER" id="PTHR47634">
    <property type="entry name" value="PROTEIN KINASE DOMAIN-CONTAINING PROTEIN-RELATED"/>
    <property type="match status" value="1"/>
</dbReference>
<evidence type="ECO:0000256" key="7">
    <source>
        <dbReference type="ARBA" id="ARBA00047899"/>
    </source>
</evidence>
<protein>
    <recommendedName>
        <fullName evidence="1">non-specific serine/threonine protein kinase</fullName>
        <ecNumber evidence="1">2.7.11.1</ecNumber>
    </recommendedName>
</protein>
<evidence type="ECO:0000313" key="11">
    <source>
        <dbReference type="EMBL" id="KAF8906815.1"/>
    </source>
</evidence>
<dbReference type="Gene3D" id="1.10.510.10">
    <property type="entry name" value="Transferase(Phosphotransferase) domain 1"/>
    <property type="match status" value="1"/>
</dbReference>
<dbReference type="EC" id="2.7.11.1" evidence="1"/>
<comment type="catalytic activity">
    <reaction evidence="8">
        <text>L-seryl-[protein] + ATP = O-phospho-L-seryl-[protein] + ADP + H(+)</text>
        <dbReference type="Rhea" id="RHEA:17989"/>
        <dbReference type="Rhea" id="RHEA-COMP:9863"/>
        <dbReference type="Rhea" id="RHEA-COMP:11604"/>
        <dbReference type="ChEBI" id="CHEBI:15378"/>
        <dbReference type="ChEBI" id="CHEBI:29999"/>
        <dbReference type="ChEBI" id="CHEBI:30616"/>
        <dbReference type="ChEBI" id="CHEBI:83421"/>
        <dbReference type="ChEBI" id="CHEBI:456216"/>
        <dbReference type="EC" id="2.7.11.1"/>
    </reaction>
</comment>
<evidence type="ECO:0000256" key="4">
    <source>
        <dbReference type="ARBA" id="ARBA00022741"/>
    </source>
</evidence>
<dbReference type="GO" id="GO:0050684">
    <property type="term" value="P:regulation of mRNA processing"/>
    <property type="evidence" value="ECO:0007669"/>
    <property type="project" value="TreeGrafter"/>
</dbReference>
<evidence type="ECO:0000256" key="2">
    <source>
        <dbReference type="ARBA" id="ARBA00022527"/>
    </source>
</evidence>
<keyword evidence="3" id="KW-0808">Transferase</keyword>
<dbReference type="Proteomes" id="UP000724874">
    <property type="component" value="Unassembled WGS sequence"/>
</dbReference>
<dbReference type="GO" id="GO:0004674">
    <property type="term" value="F:protein serine/threonine kinase activity"/>
    <property type="evidence" value="ECO:0007669"/>
    <property type="project" value="UniProtKB-KW"/>
</dbReference>
<dbReference type="Gene3D" id="3.30.200.20">
    <property type="entry name" value="Phosphorylase Kinase, domain 1"/>
    <property type="match status" value="1"/>
</dbReference>